<dbReference type="RefSeq" id="WP_281833180.1">
    <property type="nucleotide sequence ID" value="NZ_BSDY01000002.1"/>
</dbReference>
<gene>
    <name evidence="2" type="ORF">PM10SUCC1_04760</name>
</gene>
<dbReference type="Pfam" id="PF04457">
    <property type="entry name" value="MJ1316"/>
    <property type="match status" value="1"/>
</dbReference>
<accession>A0A9W6LL54</accession>
<comment type="caution">
    <text evidence="2">The sequence shown here is derived from an EMBL/GenBank/DDBJ whole genome shotgun (WGS) entry which is preliminary data.</text>
</comment>
<protein>
    <recommendedName>
        <fullName evidence="1">MJ1316 RNA cyclic group end recognition domain-containing protein</fullName>
    </recommendedName>
</protein>
<keyword evidence="3" id="KW-1185">Reference proteome</keyword>
<proteinExistence type="predicted"/>
<dbReference type="AlphaFoldDB" id="A0A9W6LL54"/>
<reference evidence="2" key="1">
    <citation type="submission" date="2022-12" db="EMBL/GenBank/DDBJ databases">
        <title>Reference genome sequencing for broad-spectrum identification of bacterial and archaeal isolates by mass spectrometry.</title>
        <authorList>
            <person name="Sekiguchi Y."/>
            <person name="Tourlousse D.M."/>
        </authorList>
    </citation>
    <scope>NUCLEOTIDE SEQUENCE</scope>
    <source>
        <strain evidence="2">10succ1</strain>
    </source>
</reference>
<dbReference type="EMBL" id="BSDY01000002">
    <property type="protein sequence ID" value="GLI54961.1"/>
    <property type="molecule type" value="Genomic_DNA"/>
</dbReference>
<dbReference type="InterPro" id="IPR040459">
    <property type="entry name" value="MJ1316"/>
</dbReference>
<evidence type="ECO:0000259" key="1">
    <source>
        <dbReference type="Pfam" id="PF04457"/>
    </source>
</evidence>
<sequence>MIPIQDLINRIKWDEEFKRGEFKIGYYDRFKKDIIYVSFSEIDFVPENHFLFEMTDAQGEVHTIPLHRVRRVYKNEKLIWERRAQEILEECVVEDEDEIL</sequence>
<organism evidence="2 3">
    <name type="scientific">Propionigenium maris DSM 9537</name>
    <dbReference type="NCBI Taxonomy" id="1123000"/>
    <lineage>
        <taxon>Bacteria</taxon>
        <taxon>Fusobacteriati</taxon>
        <taxon>Fusobacteriota</taxon>
        <taxon>Fusobacteriia</taxon>
        <taxon>Fusobacteriales</taxon>
        <taxon>Fusobacteriaceae</taxon>
        <taxon>Propionigenium</taxon>
    </lineage>
</organism>
<dbReference type="Proteomes" id="UP001144471">
    <property type="component" value="Unassembled WGS sequence"/>
</dbReference>
<name>A0A9W6LL54_9FUSO</name>
<feature type="domain" description="MJ1316 RNA cyclic group end recognition" evidence="1">
    <location>
        <begin position="1"/>
        <end position="82"/>
    </location>
</feature>
<evidence type="ECO:0000313" key="2">
    <source>
        <dbReference type="EMBL" id="GLI54961.1"/>
    </source>
</evidence>
<evidence type="ECO:0000313" key="3">
    <source>
        <dbReference type="Proteomes" id="UP001144471"/>
    </source>
</evidence>